<feature type="transmembrane region" description="Helical" evidence="5">
    <location>
        <begin position="217"/>
        <end position="235"/>
    </location>
</feature>
<evidence type="ECO:0000313" key="7">
    <source>
        <dbReference type="Proteomes" id="UP001442841"/>
    </source>
</evidence>
<keyword evidence="2 5" id="KW-0812">Transmembrane</keyword>
<feature type="transmembrane region" description="Helical" evidence="5">
    <location>
        <begin position="290"/>
        <end position="312"/>
    </location>
</feature>
<dbReference type="PANTHER" id="PTHR31154">
    <property type="entry name" value="MEMBRANE TRANSPORTER PROTEIN"/>
    <property type="match status" value="1"/>
</dbReference>
<dbReference type="InterPro" id="IPR002781">
    <property type="entry name" value="TM_pro_TauE-like"/>
</dbReference>
<dbReference type="EMBL" id="CP154795">
    <property type="protein sequence ID" value="XAN05812.1"/>
    <property type="molecule type" value="Genomic_DNA"/>
</dbReference>
<feature type="transmembrane region" description="Helical" evidence="5">
    <location>
        <begin position="23"/>
        <end position="45"/>
    </location>
</feature>
<dbReference type="RefSeq" id="WP_425307245.1">
    <property type="nucleotide sequence ID" value="NZ_CP154795.1"/>
</dbReference>
<keyword evidence="7" id="KW-1185">Reference proteome</keyword>
<feature type="transmembrane region" description="Helical" evidence="5">
    <location>
        <begin position="319"/>
        <end position="341"/>
    </location>
</feature>
<feature type="transmembrane region" description="Helical" evidence="5">
    <location>
        <begin position="247"/>
        <end position="270"/>
    </location>
</feature>
<evidence type="ECO:0000256" key="4">
    <source>
        <dbReference type="ARBA" id="ARBA00023136"/>
    </source>
</evidence>
<keyword evidence="5" id="KW-1003">Cell membrane</keyword>
<evidence type="ECO:0000256" key="2">
    <source>
        <dbReference type="ARBA" id="ARBA00022692"/>
    </source>
</evidence>
<comment type="caution">
    <text evidence="5">Lacks conserved residue(s) required for the propagation of feature annotation.</text>
</comment>
<evidence type="ECO:0000256" key="5">
    <source>
        <dbReference type="RuleBase" id="RU363041"/>
    </source>
</evidence>
<dbReference type="Proteomes" id="UP001442841">
    <property type="component" value="Chromosome"/>
</dbReference>
<comment type="similarity">
    <text evidence="5">Belongs to the 4-toluene sulfonate uptake permease (TSUP) (TC 2.A.102) family.</text>
</comment>
<proteinExistence type="inferred from homology"/>
<evidence type="ECO:0000313" key="6">
    <source>
        <dbReference type="EMBL" id="XAN05812.1"/>
    </source>
</evidence>
<keyword evidence="4 5" id="KW-0472">Membrane</keyword>
<organism evidence="6 7">
    <name type="scientific">Ammonicoccus fulvus</name>
    <dbReference type="NCBI Taxonomy" id="3138240"/>
    <lineage>
        <taxon>Bacteria</taxon>
        <taxon>Bacillati</taxon>
        <taxon>Actinomycetota</taxon>
        <taxon>Actinomycetes</taxon>
        <taxon>Propionibacteriales</taxon>
        <taxon>Propionibacteriaceae</taxon>
        <taxon>Ammonicoccus</taxon>
    </lineage>
</organism>
<feature type="transmembrane region" description="Helical" evidence="5">
    <location>
        <begin position="160"/>
        <end position="180"/>
    </location>
</feature>
<name>A0ABZ3FII0_9ACTN</name>
<feature type="transmembrane region" description="Helical" evidence="5">
    <location>
        <begin position="119"/>
        <end position="140"/>
    </location>
</feature>
<feature type="transmembrane region" description="Helical" evidence="5">
    <location>
        <begin position="192"/>
        <end position="211"/>
    </location>
</feature>
<feature type="transmembrane region" description="Helical" evidence="5">
    <location>
        <begin position="90"/>
        <end position="112"/>
    </location>
</feature>
<evidence type="ECO:0000256" key="3">
    <source>
        <dbReference type="ARBA" id="ARBA00022989"/>
    </source>
</evidence>
<comment type="subcellular location">
    <subcellularLocation>
        <location evidence="5">Cell membrane</location>
        <topology evidence="5">Multi-pass membrane protein</topology>
    </subcellularLocation>
    <subcellularLocation>
        <location evidence="1">Membrane</location>
        <topology evidence="1">Multi-pass membrane protein</topology>
    </subcellularLocation>
</comment>
<sequence length="407" mass="43730">MDLSFVEEAADHRTRTERRRKRLGYGVSATVTLTWLVLVTAFGLWPRVLDNWVATVTMTFGSFIGGSTPQSSGAVAFPVFTKILHIPAEVARTFALCIQIVGLGVASIIIVIRRRAVDVLAVAVITPTALVSFLVSITVFSDRTRPFWPTLLPGPYVKVGFSLLVLCMATIVFLGSRVPLREVRPHLERRPRTIALLVVAGLLGGFVTAQVGSGADVLFYLVAVVLLGLEPRVGVPTSVPIMAAISLSGLLYLGLAQGMLLTRVADGWVVGFGSQPVPPGQLAAGRFDLFGLWLASVPVVVWMAPLGSAFAAAISTRALAAFVGVLAAGEVVTTIIFLPQLHTDRQLQLFAIVSTGVLLTGLWLAHRYRHVIAGSGFDRHRSLSRESVDAVADYARQEGDTREEADR</sequence>
<accession>A0ABZ3FII0</accession>
<reference evidence="6 7" key="1">
    <citation type="submission" date="2024-04" db="EMBL/GenBank/DDBJ databases">
        <title>Isolation of an actinomycete strain from pig manure.</title>
        <authorList>
            <person name="Gong T."/>
            <person name="Yu Z."/>
            <person name="An M."/>
            <person name="Wei C."/>
            <person name="Yang W."/>
            <person name="Liu L."/>
        </authorList>
    </citation>
    <scope>NUCLEOTIDE SEQUENCE [LARGE SCALE GENOMIC DNA]</scope>
    <source>
        <strain evidence="6 7">ZF39</strain>
    </source>
</reference>
<dbReference type="PANTHER" id="PTHR31154:SF4">
    <property type="entry name" value="MEMBRANE TRANSPORTER PROTEIN"/>
    <property type="match status" value="1"/>
</dbReference>
<evidence type="ECO:0000256" key="1">
    <source>
        <dbReference type="ARBA" id="ARBA00004141"/>
    </source>
</evidence>
<gene>
    <name evidence="6" type="ORF">AADG42_00315</name>
</gene>
<protein>
    <recommendedName>
        <fullName evidence="5">Probable membrane transporter protein</fullName>
    </recommendedName>
</protein>
<dbReference type="Pfam" id="PF01925">
    <property type="entry name" value="TauE"/>
    <property type="match status" value="1"/>
</dbReference>
<feature type="transmembrane region" description="Helical" evidence="5">
    <location>
        <begin position="347"/>
        <end position="365"/>
    </location>
</feature>
<keyword evidence="3 5" id="KW-1133">Transmembrane helix</keyword>